<dbReference type="STRING" id="1610491.AAV94_05440"/>
<evidence type="ECO:0000313" key="1">
    <source>
        <dbReference type="EMBL" id="KKW68356.1"/>
    </source>
</evidence>
<accession>A0A0U1Q0T7</accession>
<dbReference type="AlphaFoldDB" id="A0A0U1Q0T7"/>
<dbReference type="InterPro" id="IPR037171">
    <property type="entry name" value="NagB/RpiA_transferase-like"/>
</dbReference>
<dbReference type="SUPFAM" id="SSF100950">
    <property type="entry name" value="NagB/RpiA/CoA transferase-like"/>
    <property type="match status" value="1"/>
</dbReference>
<dbReference type="RefSeq" id="WP_046741416.1">
    <property type="nucleotide sequence ID" value="NZ_LBNQ01000020.1"/>
</dbReference>
<evidence type="ECO:0000313" key="2">
    <source>
        <dbReference type="Proteomes" id="UP000050580"/>
    </source>
</evidence>
<dbReference type="OrthoDB" id="9156280at2"/>
<name>A0A0U1Q0T7_9BURK</name>
<evidence type="ECO:0008006" key="3">
    <source>
        <dbReference type="Google" id="ProtNLM"/>
    </source>
</evidence>
<protein>
    <recommendedName>
        <fullName evidence="3">5-formyltetrahydrofolate cyclo-ligase</fullName>
    </recommendedName>
</protein>
<sequence length="261" mass="28901">MVQKRRVETEVADAQLRHGVWEDLAAVARPDSRFHLRFTEFIPDFAGAADAVERLVCLPDFARATHVFLTPDNSLTGLRQRCLEAGISVVVSSYDMARGFFHFPAGSVPRDLARYAAWLDGLEHFAKPVSLAELAALGRFDWVVTGAAAVATSGVRFGRGHGWFDLEWRLFGELGLVDARTPIATLVHDVQVLEQPLFPAEEDIPVDVICTPSRTLQVPRVQSRPRRIDWARISQSQIQAAPALRELRQAQGLSAPQNPSS</sequence>
<dbReference type="GO" id="GO:0005737">
    <property type="term" value="C:cytoplasm"/>
    <property type="evidence" value="ECO:0007669"/>
    <property type="project" value="TreeGrafter"/>
</dbReference>
<dbReference type="PANTHER" id="PTHR13017">
    <property type="entry name" value="5-FORMYLTETRAHYDROFOLATE CYCLO-LIGASE-RELATED"/>
    <property type="match status" value="1"/>
</dbReference>
<dbReference type="Proteomes" id="UP000050580">
    <property type="component" value="Unassembled WGS sequence"/>
</dbReference>
<dbReference type="Gene3D" id="3.40.50.10420">
    <property type="entry name" value="NagB/RpiA/CoA transferase-like"/>
    <property type="match status" value="1"/>
</dbReference>
<proteinExistence type="predicted"/>
<comment type="caution">
    <text evidence="1">The sequence shown here is derived from an EMBL/GenBank/DDBJ whole genome shotgun (WGS) entry which is preliminary data.</text>
</comment>
<organism evidence="1 2">
    <name type="scientific">Lampropedia cohaerens</name>
    <dbReference type="NCBI Taxonomy" id="1610491"/>
    <lineage>
        <taxon>Bacteria</taxon>
        <taxon>Pseudomonadati</taxon>
        <taxon>Pseudomonadota</taxon>
        <taxon>Betaproteobacteria</taxon>
        <taxon>Burkholderiales</taxon>
        <taxon>Comamonadaceae</taxon>
        <taxon>Lampropedia</taxon>
    </lineage>
</organism>
<gene>
    <name evidence="1" type="ORF">AAV94_05440</name>
</gene>
<dbReference type="EMBL" id="LBNQ01000020">
    <property type="protein sequence ID" value="KKW68356.1"/>
    <property type="molecule type" value="Genomic_DNA"/>
</dbReference>
<dbReference type="PANTHER" id="PTHR13017:SF0">
    <property type="entry name" value="METHENYLTETRAHYDROFOLATE SYNTHASE DOMAIN-CONTAINING PROTEIN"/>
    <property type="match status" value="1"/>
</dbReference>
<keyword evidence="2" id="KW-1185">Reference proteome</keyword>
<reference evidence="1 2" key="1">
    <citation type="submission" date="2015-05" db="EMBL/GenBank/DDBJ databases">
        <title>Draft genome sequence of Lampropedia sp. CT6, isolated from the microbial mat of a hot water spring, located at Manikaran, India.</title>
        <authorList>
            <person name="Tripathi C."/>
            <person name="Rani P."/>
            <person name="Mahato N.K."/>
            <person name="Lal R."/>
        </authorList>
    </citation>
    <scope>NUCLEOTIDE SEQUENCE [LARGE SCALE GENOMIC DNA]</scope>
    <source>
        <strain evidence="1 2">CT6</strain>
    </source>
</reference>
<dbReference type="Pfam" id="PF01812">
    <property type="entry name" value="5-FTHF_cyc-lig"/>
    <property type="match status" value="1"/>
</dbReference>
<dbReference type="InterPro" id="IPR024185">
    <property type="entry name" value="FTHF_cligase-like_sf"/>
</dbReference>
<dbReference type="InterPro" id="IPR002698">
    <property type="entry name" value="FTHF_cligase"/>
</dbReference>